<feature type="transmembrane region" description="Helical" evidence="6">
    <location>
        <begin position="48"/>
        <end position="71"/>
    </location>
</feature>
<dbReference type="Proteomes" id="UP000570166">
    <property type="component" value="Unassembled WGS sequence"/>
</dbReference>
<keyword evidence="3 6" id="KW-0812">Transmembrane</keyword>
<feature type="transmembrane region" description="Helical" evidence="6">
    <location>
        <begin position="142"/>
        <end position="163"/>
    </location>
</feature>
<dbReference type="InterPro" id="IPR050375">
    <property type="entry name" value="MFS_TsgA-like"/>
</dbReference>
<comment type="caution">
    <text evidence="7">The sequence shown here is derived from an EMBL/GenBank/DDBJ whole genome shotgun (WGS) entry which is preliminary data.</text>
</comment>
<evidence type="ECO:0000256" key="5">
    <source>
        <dbReference type="ARBA" id="ARBA00023136"/>
    </source>
</evidence>
<feature type="transmembrane region" description="Helical" evidence="6">
    <location>
        <begin position="395"/>
        <end position="414"/>
    </location>
</feature>
<proteinExistence type="predicted"/>
<organism evidence="7 8">
    <name type="scientific">Sphingomonas chungangi</name>
    <dbReference type="NCBI Taxonomy" id="2683589"/>
    <lineage>
        <taxon>Bacteria</taxon>
        <taxon>Pseudomonadati</taxon>
        <taxon>Pseudomonadota</taxon>
        <taxon>Alphaproteobacteria</taxon>
        <taxon>Sphingomonadales</taxon>
        <taxon>Sphingomonadaceae</taxon>
        <taxon>Sphingomonas</taxon>
    </lineage>
</organism>
<feature type="transmembrane region" description="Helical" evidence="6">
    <location>
        <begin position="78"/>
        <end position="96"/>
    </location>
</feature>
<evidence type="ECO:0000256" key="2">
    <source>
        <dbReference type="ARBA" id="ARBA00022475"/>
    </source>
</evidence>
<dbReference type="Pfam" id="PF07690">
    <property type="entry name" value="MFS_1"/>
    <property type="match status" value="1"/>
</dbReference>
<dbReference type="CDD" id="cd17394">
    <property type="entry name" value="MFS_FucP_like"/>
    <property type="match status" value="1"/>
</dbReference>
<dbReference type="GO" id="GO:0022857">
    <property type="term" value="F:transmembrane transporter activity"/>
    <property type="evidence" value="ECO:0007669"/>
    <property type="project" value="InterPro"/>
</dbReference>
<comment type="subcellular location">
    <subcellularLocation>
        <location evidence="1">Cell inner membrane</location>
        <topology evidence="1">Multi-pass membrane protein</topology>
    </subcellularLocation>
</comment>
<feature type="transmembrane region" description="Helical" evidence="6">
    <location>
        <begin position="102"/>
        <end position="130"/>
    </location>
</feature>
<keyword evidence="8" id="KW-1185">Reference proteome</keyword>
<evidence type="ECO:0000256" key="4">
    <source>
        <dbReference type="ARBA" id="ARBA00022989"/>
    </source>
</evidence>
<name>A0A838LC33_9SPHN</name>
<evidence type="ECO:0000256" key="1">
    <source>
        <dbReference type="ARBA" id="ARBA00004429"/>
    </source>
</evidence>
<dbReference type="SUPFAM" id="SSF103473">
    <property type="entry name" value="MFS general substrate transporter"/>
    <property type="match status" value="1"/>
</dbReference>
<dbReference type="GO" id="GO:0005886">
    <property type="term" value="C:plasma membrane"/>
    <property type="evidence" value="ECO:0007669"/>
    <property type="project" value="UniProtKB-SubCell"/>
</dbReference>
<keyword evidence="4 6" id="KW-1133">Transmembrane helix</keyword>
<dbReference type="InterPro" id="IPR036259">
    <property type="entry name" value="MFS_trans_sf"/>
</dbReference>
<dbReference type="RefSeq" id="WP_181638866.1">
    <property type="nucleotide sequence ID" value="NZ_JACEIB010000008.1"/>
</dbReference>
<dbReference type="EMBL" id="JACEIB010000008">
    <property type="protein sequence ID" value="MBA2935038.1"/>
    <property type="molecule type" value="Genomic_DNA"/>
</dbReference>
<dbReference type="Gene3D" id="1.20.1250.20">
    <property type="entry name" value="MFS general substrate transporter like domains"/>
    <property type="match status" value="2"/>
</dbReference>
<feature type="transmembrane region" description="Helical" evidence="6">
    <location>
        <begin position="270"/>
        <end position="287"/>
    </location>
</feature>
<dbReference type="PANTHER" id="PTHR43702">
    <property type="entry name" value="L-FUCOSE-PROTON SYMPORTER"/>
    <property type="match status" value="1"/>
</dbReference>
<feature type="transmembrane region" description="Helical" evidence="6">
    <location>
        <begin position="331"/>
        <end position="353"/>
    </location>
</feature>
<reference evidence="7 8" key="1">
    <citation type="submission" date="2020-07" db="EMBL/GenBank/DDBJ databases">
        <authorList>
            <person name="Sun Q."/>
        </authorList>
    </citation>
    <scope>NUCLEOTIDE SEQUENCE [LARGE SCALE GENOMIC DNA]</scope>
    <source>
        <strain evidence="7 8">CGMCC 1.13654</strain>
    </source>
</reference>
<keyword evidence="5 6" id="KW-0472">Membrane</keyword>
<feature type="transmembrane region" description="Helical" evidence="6">
    <location>
        <begin position="365"/>
        <end position="383"/>
    </location>
</feature>
<dbReference type="InterPro" id="IPR011701">
    <property type="entry name" value="MFS"/>
</dbReference>
<feature type="transmembrane region" description="Helical" evidence="6">
    <location>
        <begin position="299"/>
        <end position="325"/>
    </location>
</feature>
<accession>A0A838LC33</accession>
<feature type="transmembrane region" description="Helical" evidence="6">
    <location>
        <begin position="183"/>
        <end position="208"/>
    </location>
</feature>
<evidence type="ECO:0000313" key="8">
    <source>
        <dbReference type="Proteomes" id="UP000570166"/>
    </source>
</evidence>
<gene>
    <name evidence="7" type="ORF">HZF05_13135</name>
</gene>
<evidence type="ECO:0000313" key="7">
    <source>
        <dbReference type="EMBL" id="MBA2935038.1"/>
    </source>
</evidence>
<keyword evidence="2" id="KW-1003">Cell membrane</keyword>
<sequence length="431" mass="43968">MPSRAASGVLPAFVTVTCLFFAWGFITSNNDPLIAALKGIYSLTTAEAMLTQFAFFLGYGVFSLPAAAVVGRLGPSRSILAALGVMIAGCFVVLVASELRTYVLVLMALFTLAAGITMLQVAANPLAAALGAPERSHFRLTFAQAFNSLGVVLGVHLGASLMLSGDIFKNGGATITDEASRAAGLAAVNHAFLVIAAFLAALGVLIFVMRQRIETAVPHENGAGQAEAGSAFAALRCGWALAGAAAIFLYVGSEVTIGSLMINYLNRPEVLGVSLAMAGAMTANYYWGGALAGRFVGSVLLAVFPAAVLLSIMVAVNVGLSLAAFLLSGPAAAWCALAIGLFNSIMFPTIFSLTLQRSSAPASSTAGLLCVAIVGGAILPWIAGKITDATGSFGHAFIVPVIGYVGILIFAVAASRVKGADHHAVAMPAGH</sequence>
<protein>
    <submittedName>
        <fullName evidence="7">Sugar MFS transporter</fullName>
    </submittedName>
</protein>
<evidence type="ECO:0000256" key="3">
    <source>
        <dbReference type="ARBA" id="ARBA00022692"/>
    </source>
</evidence>
<dbReference type="AlphaFoldDB" id="A0A838LC33"/>
<evidence type="ECO:0000256" key="6">
    <source>
        <dbReference type="SAM" id="Phobius"/>
    </source>
</evidence>
<dbReference type="PANTHER" id="PTHR43702:SF3">
    <property type="entry name" value="PROTEIN TSGA"/>
    <property type="match status" value="1"/>
</dbReference>
<feature type="transmembrane region" description="Helical" evidence="6">
    <location>
        <begin position="229"/>
        <end position="250"/>
    </location>
</feature>